<accession>K3Z1D2</accession>
<reference evidence="1" key="2">
    <citation type="submission" date="2018-08" db="UniProtKB">
        <authorList>
            <consortium name="EnsemblPlants"/>
        </authorList>
    </citation>
    <scope>IDENTIFICATION</scope>
    <source>
        <strain evidence="1">Yugu1</strain>
    </source>
</reference>
<keyword evidence="2" id="KW-1185">Reference proteome</keyword>
<reference evidence="2" key="1">
    <citation type="journal article" date="2012" name="Nat. Biotechnol.">
        <title>Reference genome sequence of the model plant Setaria.</title>
        <authorList>
            <person name="Bennetzen J.L."/>
            <person name="Schmutz J."/>
            <person name="Wang H."/>
            <person name="Percifield R."/>
            <person name="Hawkins J."/>
            <person name="Pontaroli A.C."/>
            <person name="Estep M."/>
            <person name="Feng L."/>
            <person name="Vaughn J.N."/>
            <person name="Grimwood J."/>
            <person name="Jenkins J."/>
            <person name="Barry K."/>
            <person name="Lindquist E."/>
            <person name="Hellsten U."/>
            <person name="Deshpande S."/>
            <person name="Wang X."/>
            <person name="Wu X."/>
            <person name="Mitros T."/>
            <person name="Triplett J."/>
            <person name="Yang X."/>
            <person name="Ye C.Y."/>
            <person name="Mauro-Herrera M."/>
            <person name="Wang L."/>
            <person name="Li P."/>
            <person name="Sharma M."/>
            <person name="Sharma R."/>
            <person name="Ronald P.C."/>
            <person name="Panaud O."/>
            <person name="Kellogg E.A."/>
            <person name="Brutnell T.P."/>
            <person name="Doust A.N."/>
            <person name="Tuskan G.A."/>
            <person name="Rokhsar D."/>
            <person name="Devos K.M."/>
        </authorList>
    </citation>
    <scope>NUCLEOTIDE SEQUENCE [LARGE SCALE GENOMIC DNA]</scope>
    <source>
        <strain evidence="2">cv. Yugu1</strain>
    </source>
</reference>
<dbReference type="EMBL" id="AGNK02000133">
    <property type="status" value="NOT_ANNOTATED_CDS"/>
    <property type="molecule type" value="Genomic_DNA"/>
</dbReference>
<organism evidence="1 2">
    <name type="scientific">Setaria italica</name>
    <name type="common">Foxtail millet</name>
    <name type="synonym">Panicum italicum</name>
    <dbReference type="NCBI Taxonomy" id="4555"/>
    <lineage>
        <taxon>Eukaryota</taxon>
        <taxon>Viridiplantae</taxon>
        <taxon>Streptophyta</taxon>
        <taxon>Embryophyta</taxon>
        <taxon>Tracheophyta</taxon>
        <taxon>Spermatophyta</taxon>
        <taxon>Magnoliopsida</taxon>
        <taxon>Liliopsida</taxon>
        <taxon>Poales</taxon>
        <taxon>Poaceae</taxon>
        <taxon>PACMAD clade</taxon>
        <taxon>Panicoideae</taxon>
        <taxon>Panicodae</taxon>
        <taxon>Paniceae</taxon>
        <taxon>Cenchrinae</taxon>
        <taxon>Setaria</taxon>
    </lineage>
</organism>
<dbReference type="InParanoid" id="K3Z1D2"/>
<evidence type="ECO:0000313" key="2">
    <source>
        <dbReference type="Proteomes" id="UP000004995"/>
    </source>
</evidence>
<protein>
    <submittedName>
        <fullName evidence="1">Uncharacterized protein</fullName>
    </submittedName>
</protein>
<sequence>MRSSSVSFDLSASSLIVSSLNCKMPWLVLYSQKTSFTLKWCYG</sequence>
<name>K3Z1D2_SETIT</name>
<dbReference type="Gramene" id="KQL28861">
    <property type="protein sequence ID" value="KQL28861"/>
    <property type="gene ID" value="SETIT_020350mg"/>
</dbReference>
<dbReference type="EnsemblPlants" id="KQL28861">
    <property type="protein sequence ID" value="KQL28861"/>
    <property type="gene ID" value="SETIT_020350mg"/>
</dbReference>
<evidence type="ECO:0000313" key="1">
    <source>
        <dbReference type="EnsemblPlants" id="KQL28861"/>
    </source>
</evidence>
<proteinExistence type="predicted"/>
<dbReference type="AlphaFoldDB" id="K3Z1D2"/>
<dbReference type="HOGENOM" id="CLU_3243069_0_0_1"/>
<dbReference type="Proteomes" id="UP000004995">
    <property type="component" value="Unassembled WGS sequence"/>
</dbReference>